<keyword evidence="3" id="KW-1185">Reference proteome</keyword>
<gene>
    <name evidence="2" type="ORF">GTK09_18850</name>
</gene>
<dbReference type="AlphaFoldDB" id="A0A6N9T537"/>
<comment type="caution">
    <text evidence="2">The sequence shown here is derived from an EMBL/GenBank/DDBJ whole genome shotgun (WGS) entry which is preliminary data.</text>
</comment>
<evidence type="ECO:0000313" key="2">
    <source>
        <dbReference type="EMBL" id="NDW06483.1"/>
    </source>
</evidence>
<reference evidence="2 3" key="1">
    <citation type="submission" date="2020-01" db="EMBL/GenBank/DDBJ databases">
        <title>Jiella pacifica sp. nov.</title>
        <authorList>
            <person name="Xue Z."/>
            <person name="Zhu S."/>
            <person name="Chen J."/>
            <person name="Yang J."/>
        </authorList>
    </citation>
    <scope>NUCLEOTIDE SEQUENCE [LARGE SCALE GENOMIC DNA]</scope>
    <source>
        <strain evidence="2 3">40Bstr34</strain>
    </source>
</reference>
<protein>
    <submittedName>
        <fullName evidence="2">Uncharacterized protein</fullName>
    </submittedName>
</protein>
<evidence type="ECO:0000256" key="1">
    <source>
        <dbReference type="SAM" id="Phobius"/>
    </source>
</evidence>
<keyword evidence="1" id="KW-0812">Transmembrane</keyword>
<feature type="transmembrane region" description="Helical" evidence="1">
    <location>
        <begin position="12"/>
        <end position="34"/>
    </location>
</feature>
<keyword evidence="1" id="KW-1133">Transmembrane helix</keyword>
<proteinExistence type="predicted"/>
<sequence length="180" mass="19317">MPIDFSSLPISGGVLVAGAVWAGASAFVLGPLVAERSAERIGWYSDCEQRIAADIQTREPVPESEFTFQCGDLLGVLPGEQRRVLDLFGMGRACEAFDYAEIQKRRLAELKRQRIERAAAESGSRCACAVSHMTMTKRWNFAIAAGTARTVIPASVANLRASLLESLASPACAGVAKLED</sequence>
<dbReference type="Proteomes" id="UP000469011">
    <property type="component" value="Unassembled WGS sequence"/>
</dbReference>
<organism evidence="2 3">
    <name type="scientific">Jiella pacifica</name>
    <dbReference type="NCBI Taxonomy" id="2696469"/>
    <lineage>
        <taxon>Bacteria</taxon>
        <taxon>Pseudomonadati</taxon>
        <taxon>Pseudomonadota</taxon>
        <taxon>Alphaproteobacteria</taxon>
        <taxon>Hyphomicrobiales</taxon>
        <taxon>Aurantimonadaceae</taxon>
        <taxon>Jiella</taxon>
    </lineage>
</organism>
<evidence type="ECO:0000313" key="3">
    <source>
        <dbReference type="Proteomes" id="UP000469011"/>
    </source>
</evidence>
<name>A0A6N9T537_9HYPH</name>
<dbReference type="EMBL" id="JAAAMG010000017">
    <property type="protein sequence ID" value="NDW06483.1"/>
    <property type="molecule type" value="Genomic_DNA"/>
</dbReference>
<keyword evidence="1" id="KW-0472">Membrane</keyword>
<dbReference type="RefSeq" id="WP_163464981.1">
    <property type="nucleotide sequence ID" value="NZ_JAAAMG010000017.1"/>
</dbReference>
<accession>A0A6N9T537</accession>